<sequence>MGAERAAHGVHTVDSTAGASVNVTGKGGVAACMGDAGDPVLSSGTLVGLTSQSSQGGCLGTDETQTSTAVVVARVDDLAARVAQKTGATRITDFNGDAVEDIAVGDPMATVGGDTTAGLVRVVYGGKGTVEITQDLDRVPGGSEPGDHFGNHLATVDYNEDGHTGLVVSAYLGRRRPAPPSEAATPGPAGRAPAGPRAARPGRTGSSVRRGDLTALAVTVPPPSRPAPPGRRRPYARS</sequence>
<name>A0ABP7XWY6_9ACTN</name>
<dbReference type="PANTHER" id="PTHR23221">
    <property type="entry name" value="GLYCOSYLPHOSPHATIDYLINOSITOL PHOSPHOLIPASE D"/>
    <property type="match status" value="1"/>
</dbReference>
<reference evidence="3" key="1">
    <citation type="journal article" date="2019" name="Int. J. Syst. Evol. Microbiol.">
        <title>The Global Catalogue of Microorganisms (GCM) 10K type strain sequencing project: providing services to taxonomists for standard genome sequencing and annotation.</title>
        <authorList>
            <consortium name="The Broad Institute Genomics Platform"/>
            <consortium name="The Broad Institute Genome Sequencing Center for Infectious Disease"/>
            <person name="Wu L."/>
            <person name="Ma J."/>
        </authorList>
    </citation>
    <scope>NUCLEOTIDE SEQUENCE [LARGE SCALE GENOMIC DNA]</scope>
    <source>
        <strain evidence="3">JCM 17589</strain>
    </source>
</reference>
<evidence type="ECO:0008006" key="4">
    <source>
        <dbReference type="Google" id="ProtNLM"/>
    </source>
</evidence>
<proteinExistence type="predicted"/>
<feature type="region of interest" description="Disordered" evidence="1">
    <location>
        <begin position="176"/>
        <end position="238"/>
    </location>
</feature>
<feature type="compositionally biased region" description="Low complexity" evidence="1">
    <location>
        <begin position="183"/>
        <end position="205"/>
    </location>
</feature>
<evidence type="ECO:0000256" key="1">
    <source>
        <dbReference type="SAM" id="MobiDB-lite"/>
    </source>
</evidence>
<organism evidence="2 3">
    <name type="scientific">Streptomyces tunisiensis</name>
    <dbReference type="NCBI Taxonomy" id="948699"/>
    <lineage>
        <taxon>Bacteria</taxon>
        <taxon>Bacillati</taxon>
        <taxon>Actinomycetota</taxon>
        <taxon>Actinomycetes</taxon>
        <taxon>Kitasatosporales</taxon>
        <taxon>Streptomycetaceae</taxon>
        <taxon>Streptomyces</taxon>
    </lineage>
</organism>
<gene>
    <name evidence="2" type="ORF">GCM10022285_12680</name>
</gene>
<comment type="caution">
    <text evidence="2">The sequence shown here is derived from an EMBL/GenBank/DDBJ whole genome shotgun (WGS) entry which is preliminary data.</text>
</comment>
<keyword evidence="3" id="KW-1185">Reference proteome</keyword>
<dbReference type="Proteomes" id="UP001501845">
    <property type="component" value="Unassembled WGS sequence"/>
</dbReference>
<dbReference type="EMBL" id="BAABBU010000006">
    <property type="protein sequence ID" value="GAA4127320.1"/>
    <property type="molecule type" value="Genomic_DNA"/>
</dbReference>
<evidence type="ECO:0000313" key="2">
    <source>
        <dbReference type="EMBL" id="GAA4127320.1"/>
    </source>
</evidence>
<dbReference type="Gene3D" id="2.130.10.130">
    <property type="entry name" value="Integrin alpha, N-terminal"/>
    <property type="match status" value="1"/>
</dbReference>
<dbReference type="PANTHER" id="PTHR23221:SF7">
    <property type="entry name" value="PHOSPHATIDYLINOSITOL-GLYCAN-SPECIFIC PHOSPHOLIPASE D"/>
    <property type="match status" value="1"/>
</dbReference>
<evidence type="ECO:0000313" key="3">
    <source>
        <dbReference type="Proteomes" id="UP001501845"/>
    </source>
</evidence>
<dbReference type="SUPFAM" id="SSF69318">
    <property type="entry name" value="Integrin alpha N-terminal domain"/>
    <property type="match status" value="1"/>
</dbReference>
<protein>
    <recommendedName>
        <fullName evidence="4">Peptidase S1 domain-containing protein</fullName>
    </recommendedName>
</protein>
<accession>A0ABP7XWY6</accession>
<dbReference type="InterPro" id="IPR028994">
    <property type="entry name" value="Integrin_alpha_N"/>
</dbReference>
<feature type="compositionally biased region" description="Pro residues" evidence="1">
    <location>
        <begin position="220"/>
        <end position="229"/>
    </location>
</feature>